<reference evidence="2" key="1">
    <citation type="journal article" date="2011" name="Nat. Commun.">
        <title>The IncP-1 plasmid backbone adapts to different host bacterial species and evolves through homologous recombination.</title>
        <authorList>
            <person name="Norberg P."/>
            <person name="Bergstrom M."/>
            <person name="Jethava V."/>
            <person name="Dubhashi D."/>
            <person name="Hermansson M."/>
        </authorList>
    </citation>
    <scope>NUCLEOTIDE SEQUENCE</scope>
    <source>
        <plasmid evidence="2">pMCBF1</plasmid>
    </source>
</reference>
<proteinExistence type="predicted"/>
<dbReference type="EMBL" id="AY950444">
    <property type="protein sequence ID" value="AAY97930.1"/>
    <property type="molecule type" value="Genomic_DNA"/>
</dbReference>
<dbReference type="InterPro" id="IPR006665">
    <property type="entry name" value="OmpA-like"/>
</dbReference>
<accession>F2FAY3</accession>
<evidence type="ECO:0000313" key="2">
    <source>
        <dbReference type="EMBL" id="AAY97930.1"/>
    </source>
</evidence>
<dbReference type="AlphaFoldDB" id="F2FAY3"/>
<sequence length="224" mass="24202">MGQRGGCCSRLRFSVDSQRQRLGLGRLAPGRRRLAPRSASAPPQVGLLCLLPRTPGRALVDPHSHEQSRIPVFLIGVEPMRKTLALTLFLASLTLPAVSAAQPHYQSAGYGHPVSTTLHVSFPDSSSTFQPSPGQVAALGDVRDAAMVIISGRTSTLRPSARDESLALARAASARSWLIARGVSPLKIMINYVSAADFIADNSTPEGRYMNQRVDIEVFYVPRF</sequence>
<dbReference type="Pfam" id="PF00691">
    <property type="entry name" value="OmpA"/>
    <property type="match status" value="1"/>
</dbReference>
<dbReference type="Gene3D" id="3.30.1330.60">
    <property type="entry name" value="OmpA-like domain"/>
    <property type="match status" value="1"/>
</dbReference>
<protein>
    <submittedName>
        <fullName evidence="2">Putative outer membrane protein</fullName>
    </submittedName>
</protein>
<dbReference type="PROSITE" id="PS51123">
    <property type="entry name" value="OMPA_2"/>
    <property type="match status" value="1"/>
</dbReference>
<keyword evidence="2" id="KW-0614">Plasmid</keyword>
<dbReference type="InterPro" id="IPR036737">
    <property type="entry name" value="OmpA-like_sf"/>
</dbReference>
<gene>
    <name evidence="2" type="primary">upf30.5</name>
</gene>
<geneLocation type="plasmid" evidence="2">
    <name>pMCBF1</name>
</geneLocation>
<dbReference type="SUPFAM" id="SSF103088">
    <property type="entry name" value="OmpA-like"/>
    <property type="match status" value="1"/>
</dbReference>
<organism evidence="2">
    <name type="scientific">Plasmid pMCBF1</name>
    <dbReference type="NCBI Taxonomy" id="1003194"/>
    <lineage>
        <taxon>other sequences</taxon>
        <taxon>plasmids</taxon>
    </lineage>
</organism>
<name>F2FAY3_9ZZZZ</name>
<evidence type="ECO:0000259" key="1">
    <source>
        <dbReference type="PROSITE" id="PS51123"/>
    </source>
</evidence>
<feature type="domain" description="OmpA-like" evidence="1">
    <location>
        <begin position="98"/>
        <end position="222"/>
    </location>
</feature>